<dbReference type="CDD" id="cd03191">
    <property type="entry name" value="GST_C_Zeta"/>
    <property type="match status" value="1"/>
</dbReference>
<protein>
    <recommendedName>
        <fullName evidence="5">Maleylacetoacetate isomerase</fullName>
    </recommendedName>
</protein>
<dbReference type="Gene3D" id="3.40.30.10">
    <property type="entry name" value="Glutaredoxin"/>
    <property type="match status" value="1"/>
</dbReference>
<dbReference type="AlphaFoldDB" id="A0A0F9XQK9"/>
<dbReference type="InterPro" id="IPR040079">
    <property type="entry name" value="Glutathione_S-Trfase"/>
</dbReference>
<dbReference type="InterPro" id="IPR034330">
    <property type="entry name" value="GST_Zeta_C"/>
</dbReference>
<dbReference type="PANTHER" id="PTHR42673">
    <property type="entry name" value="MALEYLACETOACETATE ISOMERASE"/>
    <property type="match status" value="1"/>
</dbReference>
<dbReference type="PROSITE" id="PS50405">
    <property type="entry name" value="GST_CTER"/>
    <property type="match status" value="1"/>
</dbReference>
<dbReference type="GO" id="GO:0004364">
    <property type="term" value="F:glutathione transferase activity"/>
    <property type="evidence" value="ECO:0007669"/>
    <property type="project" value="TreeGrafter"/>
</dbReference>
<dbReference type="NCBIfam" id="TIGR01262">
    <property type="entry name" value="maiA"/>
    <property type="match status" value="1"/>
</dbReference>
<dbReference type="SFLD" id="SFLDS00019">
    <property type="entry name" value="Glutathione_Transferase_(cytos"/>
    <property type="match status" value="1"/>
</dbReference>
<dbReference type="PROSITE" id="PS50404">
    <property type="entry name" value="GST_NTER"/>
    <property type="match status" value="1"/>
</dbReference>
<dbReference type="InterPro" id="IPR004045">
    <property type="entry name" value="Glutathione_S-Trfase_N"/>
</dbReference>
<organism evidence="4">
    <name type="scientific">marine sediment metagenome</name>
    <dbReference type="NCBI Taxonomy" id="412755"/>
    <lineage>
        <taxon>unclassified sequences</taxon>
        <taxon>metagenomes</taxon>
        <taxon>ecological metagenomes</taxon>
    </lineage>
</organism>
<dbReference type="GO" id="GO:0005737">
    <property type="term" value="C:cytoplasm"/>
    <property type="evidence" value="ECO:0007669"/>
    <property type="project" value="InterPro"/>
</dbReference>
<feature type="domain" description="GST N-terminal" evidence="2">
    <location>
        <begin position="1"/>
        <end position="81"/>
    </location>
</feature>
<dbReference type="InterPro" id="IPR034333">
    <property type="entry name" value="GST_Zeta_N"/>
</dbReference>
<evidence type="ECO:0000259" key="2">
    <source>
        <dbReference type="PROSITE" id="PS50404"/>
    </source>
</evidence>
<name>A0A0F9XQK9_9ZZZZ</name>
<dbReference type="SUPFAM" id="SSF47616">
    <property type="entry name" value="GST C-terminal domain-like"/>
    <property type="match status" value="1"/>
</dbReference>
<dbReference type="InterPro" id="IPR010987">
    <property type="entry name" value="Glutathione-S-Trfase_C-like"/>
</dbReference>
<proteinExistence type="inferred from homology"/>
<dbReference type="SFLD" id="SFLDG00358">
    <property type="entry name" value="Main_(cytGST)"/>
    <property type="match status" value="1"/>
</dbReference>
<dbReference type="GO" id="GO:0006559">
    <property type="term" value="P:L-phenylalanine catabolic process"/>
    <property type="evidence" value="ECO:0007669"/>
    <property type="project" value="TreeGrafter"/>
</dbReference>
<evidence type="ECO:0000259" key="3">
    <source>
        <dbReference type="PROSITE" id="PS50405"/>
    </source>
</evidence>
<gene>
    <name evidence="4" type="ORF">LCGC14_0186790</name>
</gene>
<dbReference type="InterPro" id="IPR036282">
    <property type="entry name" value="Glutathione-S-Trfase_C_sf"/>
</dbReference>
<dbReference type="GO" id="GO:0016034">
    <property type="term" value="F:maleylacetoacetate isomerase activity"/>
    <property type="evidence" value="ECO:0007669"/>
    <property type="project" value="TreeGrafter"/>
</dbReference>
<comment type="caution">
    <text evidence="4">The sequence shown here is derived from an EMBL/GenBank/DDBJ whole genome shotgun (WGS) entry which is preliminary data.</text>
</comment>
<reference evidence="4" key="1">
    <citation type="journal article" date="2015" name="Nature">
        <title>Complex archaea that bridge the gap between prokaryotes and eukaryotes.</title>
        <authorList>
            <person name="Spang A."/>
            <person name="Saw J.H."/>
            <person name="Jorgensen S.L."/>
            <person name="Zaremba-Niedzwiedzka K."/>
            <person name="Martijn J."/>
            <person name="Lind A.E."/>
            <person name="van Eijk R."/>
            <person name="Schleper C."/>
            <person name="Guy L."/>
            <person name="Ettema T.J."/>
        </authorList>
    </citation>
    <scope>NUCLEOTIDE SEQUENCE</scope>
</reference>
<comment type="similarity">
    <text evidence="1">Belongs to the GST superfamily. Zeta family.</text>
</comment>
<dbReference type="SUPFAM" id="SSF52833">
    <property type="entry name" value="Thioredoxin-like"/>
    <property type="match status" value="1"/>
</dbReference>
<evidence type="ECO:0000256" key="1">
    <source>
        <dbReference type="ARBA" id="ARBA00010007"/>
    </source>
</evidence>
<dbReference type="PANTHER" id="PTHR42673:SF21">
    <property type="entry name" value="GLUTATHIONE S-TRANSFERASE YFCF"/>
    <property type="match status" value="1"/>
</dbReference>
<dbReference type="Gene3D" id="1.20.1050.10">
    <property type="match status" value="1"/>
</dbReference>
<dbReference type="GO" id="GO:0006749">
    <property type="term" value="P:glutathione metabolic process"/>
    <property type="evidence" value="ECO:0007669"/>
    <property type="project" value="TreeGrafter"/>
</dbReference>
<accession>A0A0F9XQK9</accession>
<dbReference type="InterPro" id="IPR005955">
    <property type="entry name" value="GST_Zeta"/>
</dbReference>
<feature type="domain" description="GST C-terminal" evidence="3">
    <location>
        <begin position="86"/>
        <end position="211"/>
    </location>
</feature>
<dbReference type="InterPro" id="IPR036249">
    <property type="entry name" value="Thioredoxin-like_sf"/>
</dbReference>
<evidence type="ECO:0008006" key="5">
    <source>
        <dbReference type="Google" id="ProtNLM"/>
    </source>
</evidence>
<evidence type="ECO:0000313" key="4">
    <source>
        <dbReference type="EMBL" id="KKN94603.1"/>
    </source>
</evidence>
<dbReference type="CDD" id="cd03042">
    <property type="entry name" value="GST_N_Zeta"/>
    <property type="match status" value="1"/>
</dbReference>
<sequence length="217" mass="23844">MKLYSYWRSTTSYRIRAALNLKGLAYDTVSVDLVAGDQRAPDYVALNAGKGVPTLVLEDGTALTQSMAILEYIDATWPEPRLIPADALLRAQVMAVAHTVALDIHPVNNLRLIGQLRTRFGATPDQATDWMCHWMNEGFAALEAMLPDGNSFAFGDAPNIADICITAQVYNAHRWGVDLTHFPKTARIERLCLNIPAIADAHPDTQPDNRTDAKVAT</sequence>
<dbReference type="EMBL" id="LAZR01000077">
    <property type="protein sequence ID" value="KKN94603.1"/>
    <property type="molecule type" value="Genomic_DNA"/>
</dbReference>
<dbReference type="Pfam" id="PF02798">
    <property type="entry name" value="GST_N"/>
    <property type="match status" value="1"/>
</dbReference>